<evidence type="ECO:0000313" key="3">
    <source>
        <dbReference type="Proteomes" id="UP000183700"/>
    </source>
</evidence>
<dbReference type="EMBL" id="JXKM01000007">
    <property type="protein sequence ID" value="OJG35392.1"/>
    <property type="molecule type" value="Genomic_DNA"/>
</dbReference>
<dbReference type="Proteomes" id="UP000183700">
    <property type="component" value="Unassembled WGS sequence"/>
</dbReference>
<dbReference type="Pfam" id="PF05043">
    <property type="entry name" value="Mga"/>
    <property type="match status" value="1"/>
</dbReference>
<feature type="domain" description="Mga helix-turn-helix" evidence="1">
    <location>
        <begin position="87"/>
        <end position="167"/>
    </location>
</feature>
<proteinExistence type="predicted"/>
<dbReference type="STRING" id="319970.RV00_GL002946"/>
<organism evidence="2 3">
    <name type="scientific">Enterococcus devriesei</name>
    <dbReference type="NCBI Taxonomy" id="319970"/>
    <lineage>
        <taxon>Bacteria</taxon>
        <taxon>Bacillati</taxon>
        <taxon>Bacillota</taxon>
        <taxon>Bacilli</taxon>
        <taxon>Lactobacillales</taxon>
        <taxon>Enterococcaceae</taxon>
        <taxon>Enterococcus</taxon>
    </lineage>
</organism>
<dbReference type="AlphaFoldDB" id="A0A1L8SU50"/>
<evidence type="ECO:0000313" key="2">
    <source>
        <dbReference type="EMBL" id="OJG35392.1"/>
    </source>
</evidence>
<evidence type="ECO:0000259" key="1">
    <source>
        <dbReference type="Pfam" id="PF05043"/>
    </source>
</evidence>
<reference evidence="2 3" key="1">
    <citation type="submission" date="2014-12" db="EMBL/GenBank/DDBJ databases">
        <title>Draft genome sequences of 29 type strains of Enterococci.</title>
        <authorList>
            <person name="Zhong Z."/>
            <person name="Sun Z."/>
            <person name="Liu W."/>
            <person name="Zhang W."/>
            <person name="Zhang H."/>
        </authorList>
    </citation>
    <scope>NUCLEOTIDE SEQUENCE [LARGE SCALE GENOMIC DNA]</scope>
    <source>
        <strain evidence="2 3">DSM 22802</strain>
    </source>
</reference>
<keyword evidence="3" id="KW-1185">Reference proteome</keyword>
<comment type="caution">
    <text evidence="2">The sequence shown here is derived from an EMBL/GenBank/DDBJ whole genome shotgun (WGS) entry which is preliminary data.</text>
</comment>
<name>A0A1L8SU50_9ENTE</name>
<gene>
    <name evidence="2" type="ORF">RV00_GL002946</name>
</gene>
<protein>
    <recommendedName>
        <fullName evidence="1">Mga helix-turn-helix domain-containing protein</fullName>
    </recommendedName>
</protein>
<accession>A0A1L8SU50</accession>
<dbReference type="OrthoDB" id="2143991at2"/>
<dbReference type="InterPro" id="IPR007737">
    <property type="entry name" value="Mga_HTH"/>
</dbReference>
<sequence length="488" mass="57631">MEKTMTINLMEFLDESARYRLNILQIFDLRKGQFISSDLLIEFLGISKFKLNNYLTELEKDLGETEDTRLHRLARGEIEIVHLTNEVIRQLRLKYVKASETFIFFQELVLYGTSAEKFAQKNFLSRSKAYLIKNNLGKIVRSAGVKVGDSELRGDETAVRNLLFEVYYYFFNGIESPFPQELQTEIRSYIELIRSVFHIERILTRLIKLELFLGIVLIRWKQKRFIIIKEAILNMNVIHQILGDFPLYLKKVTQEYQLPQAILHDENVWLFRFLLAEECLPLSEYQDVLIEHTELMDITNQQVTFVFDQITFEDVPTTEIDCIAEKLKMELLLINFKLDCSSYTQTTFISKDQIVYFAESYPQFHMCAQKLAKITHQRLPQTNENNLYYDYLFTIISSIPPVFVKDKVFVCVDFSKGRAYSEFIAQNIQSFRSLNVEIQKKVNNQTQIYISDFMVDKLVCRQIIWKNPPSDEDWMFFGDTVVKVRKEK</sequence>